<comment type="subcellular location">
    <subcellularLocation>
        <location evidence="1">Nucleus</location>
    </subcellularLocation>
</comment>
<name>A0A8S1K383_PARPR</name>
<dbReference type="GO" id="GO:0005736">
    <property type="term" value="C:RNA polymerase I complex"/>
    <property type="evidence" value="ECO:0007669"/>
    <property type="project" value="TreeGrafter"/>
</dbReference>
<dbReference type="GO" id="GO:0006351">
    <property type="term" value="P:DNA-templated transcription"/>
    <property type="evidence" value="ECO:0007669"/>
    <property type="project" value="InterPro"/>
</dbReference>
<dbReference type="Pfam" id="PF03870">
    <property type="entry name" value="RNA_pol_Rpb8"/>
    <property type="match status" value="1"/>
</dbReference>
<evidence type="ECO:0000256" key="3">
    <source>
        <dbReference type="PIRNR" id="PIRNR000779"/>
    </source>
</evidence>
<comment type="function">
    <text evidence="3">DNA-dependent RNA polymerase catalyzes the transcription of DNA into RNA using the four ribonucleoside triphosphates as substrates. Common component of RNA polymerases I, II and III which synthesize ribosomal RNA precursors, mRNA precursors and many functional non-coding RNAs, and small RNAs, such as 5S rRNA and tRNAs, respectively.</text>
</comment>
<dbReference type="AlphaFoldDB" id="A0A8S1K383"/>
<keyword evidence="2 3" id="KW-0539">Nucleus</keyword>
<dbReference type="OMA" id="KEDDKGW"/>
<protein>
    <recommendedName>
        <fullName evidence="3">DNA-directed RNA polymerases I, II, and III subunit RPABC3</fullName>
    </recommendedName>
</protein>
<accession>A0A8S1K383</accession>
<dbReference type="SMART" id="SM00658">
    <property type="entry name" value="RPOL8c"/>
    <property type="match status" value="1"/>
</dbReference>
<reference evidence="4" key="1">
    <citation type="submission" date="2021-01" db="EMBL/GenBank/DDBJ databases">
        <authorList>
            <consortium name="Genoscope - CEA"/>
            <person name="William W."/>
        </authorList>
    </citation>
    <scope>NUCLEOTIDE SEQUENCE</scope>
</reference>
<dbReference type="PANTHER" id="PTHR10917:SF0">
    <property type="entry name" value="DNA-DIRECTED RNA POLYMERASES I, II, AND III SUBUNIT RPABC3"/>
    <property type="match status" value="1"/>
</dbReference>
<dbReference type="GO" id="GO:0005665">
    <property type="term" value="C:RNA polymerase II, core complex"/>
    <property type="evidence" value="ECO:0007669"/>
    <property type="project" value="TreeGrafter"/>
</dbReference>
<organism evidence="4 5">
    <name type="scientific">Paramecium primaurelia</name>
    <dbReference type="NCBI Taxonomy" id="5886"/>
    <lineage>
        <taxon>Eukaryota</taxon>
        <taxon>Sar</taxon>
        <taxon>Alveolata</taxon>
        <taxon>Ciliophora</taxon>
        <taxon>Intramacronucleata</taxon>
        <taxon>Oligohymenophorea</taxon>
        <taxon>Peniculida</taxon>
        <taxon>Parameciidae</taxon>
        <taxon>Paramecium</taxon>
    </lineage>
</organism>
<dbReference type="PANTHER" id="PTHR10917">
    <property type="entry name" value="DNA-DIRECTED RNA POLYMERASES I, II, AND III SUBUNIT RPABC3"/>
    <property type="match status" value="1"/>
</dbReference>
<dbReference type="InterPro" id="IPR005570">
    <property type="entry name" value="RPABC3"/>
</dbReference>
<evidence type="ECO:0000256" key="1">
    <source>
        <dbReference type="ARBA" id="ARBA00004123"/>
    </source>
</evidence>
<comment type="similarity">
    <text evidence="3">Belongs to the eukaryotic RPB8 RNA polymerase subunit family.</text>
</comment>
<sequence>MVVAEKRLIDEYFKVEDIDQAGQSFKRVSRIKCKSKSGEVDMELDVNIDIYPIDKGCEYRVLIVRSLGISQEMDQGKYKPEFSQIDNELLEKFQYAMFGRVFKMIKDQNKMINVFASFGGLILKLSGKSEELDKFADDQRVYLLMRKA</sequence>
<keyword evidence="5" id="KW-1185">Reference proteome</keyword>
<evidence type="ECO:0000256" key="2">
    <source>
        <dbReference type="ARBA" id="ARBA00023242"/>
    </source>
</evidence>
<comment type="caution">
    <text evidence="4">The sequence shown here is derived from an EMBL/GenBank/DDBJ whole genome shotgun (WGS) entry which is preliminary data.</text>
</comment>
<dbReference type="GO" id="GO:0003899">
    <property type="term" value="F:DNA-directed RNA polymerase activity"/>
    <property type="evidence" value="ECO:0007669"/>
    <property type="project" value="InterPro"/>
</dbReference>
<proteinExistence type="inferred from homology"/>
<dbReference type="GO" id="GO:0005666">
    <property type="term" value="C:RNA polymerase III complex"/>
    <property type="evidence" value="ECO:0007669"/>
    <property type="project" value="TreeGrafter"/>
</dbReference>
<evidence type="ECO:0000313" key="4">
    <source>
        <dbReference type="EMBL" id="CAD8049347.1"/>
    </source>
</evidence>
<dbReference type="Proteomes" id="UP000688137">
    <property type="component" value="Unassembled WGS sequence"/>
</dbReference>
<dbReference type="PIRSF" id="PIRSF000779">
    <property type="entry name" value="RNA_pol_Rpb8"/>
    <property type="match status" value="1"/>
</dbReference>
<evidence type="ECO:0000313" key="5">
    <source>
        <dbReference type="Proteomes" id="UP000688137"/>
    </source>
</evidence>
<gene>
    <name evidence="4" type="ORF">PPRIM_AZ9-3.1.T0130419</name>
</gene>
<dbReference type="EMBL" id="CAJJDM010000010">
    <property type="protein sequence ID" value="CAD8049347.1"/>
    <property type="molecule type" value="Genomic_DNA"/>
</dbReference>